<evidence type="ECO:0000313" key="1">
    <source>
        <dbReference type="EMBL" id="KAK1125288.1"/>
    </source>
</evidence>
<organism evidence="1 2">
    <name type="scientific">Melipona bicolor</name>
    <dbReference type="NCBI Taxonomy" id="60889"/>
    <lineage>
        <taxon>Eukaryota</taxon>
        <taxon>Metazoa</taxon>
        <taxon>Ecdysozoa</taxon>
        <taxon>Arthropoda</taxon>
        <taxon>Hexapoda</taxon>
        <taxon>Insecta</taxon>
        <taxon>Pterygota</taxon>
        <taxon>Neoptera</taxon>
        <taxon>Endopterygota</taxon>
        <taxon>Hymenoptera</taxon>
        <taxon>Apocrita</taxon>
        <taxon>Aculeata</taxon>
        <taxon>Apoidea</taxon>
        <taxon>Anthophila</taxon>
        <taxon>Apidae</taxon>
        <taxon>Melipona</taxon>
    </lineage>
</organism>
<sequence length="74" mass="8216">MKCTEGVGARTRREEGLLVTSGIPGPVLSSSGFVAGPLREFRAISLADYEQKLTWDRVPMCIYQAEFGLVDFEY</sequence>
<dbReference type="AlphaFoldDB" id="A0AA40FTV8"/>
<keyword evidence="2" id="KW-1185">Reference proteome</keyword>
<protein>
    <submittedName>
        <fullName evidence="1">Uncharacterized protein</fullName>
    </submittedName>
</protein>
<dbReference type="EMBL" id="JAHYIQ010000016">
    <property type="protein sequence ID" value="KAK1125288.1"/>
    <property type="molecule type" value="Genomic_DNA"/>
</dbReference>
<accession>A0AA40FTV8</accession>
<gene>
    <name evidence="1" type="ORF">K0M31_005661</name>
</gene>
<proteinExistence type="predicted"/>
<evidence type="ECO:0000313" key="2">
    <source>
        <dbReference type="Proteomes" id="UP001177670"/>
    </source>
</evidence>
<reference evidence="1" key="1">
    <citation type="submission" date="2021-10" db="EMBL/GenBank/DDBJ databases">
        <title>Melipona bicolor Genome sequencing and assembly.</title>
        <authorList>
            <person name="Araujo N.S."/>
            <person name="Arias M.C."/>
        </authorList>
    </citation>
    <scope>NUCLEOTIDE SEQUENCE</scope>
    <source>
        <strain evidence="1">USP_2M_L1-L4_2017</strain>
        <tissue evidence="1">Whole body</tissue>
    </source>
</reference>
<comment type="caution">
    <text evidence="1">The sequence shown here is derived from an EMBL/GenBank/DDBJ whole genome shotgun (WGS) entry which is preliminary data.</text>
</comment>
<dbReference type="Proteomes" id="UP001177670">
    <property type="component" value="Unassembled WGS sequence"/>
</dbReference>
<name>A0AA40FTV8_9HYME</name>